<dbReference type="AlphaFoldDB" id="A0A9D4ZPJ0"/>
<gene>
    <name evidence="1" type="ORF">GOP47_0004400</name>
</gene>
<evidence type="ECO:0000313" key="1">
    <source>
        <dbReference type="EMBL" id="KAI5081217.1"/>
    </source>
</evidence>
<reference evidence="1" key="1">
    <citation type="submission" date="2021-01" db="EMBL/GenBank/DDBJ databases">
        <title>Adiantum capillus-veneris genome.</title>
        <authorList>
            <person name="Fang Y."/>
            <person name="Liao Q."/>
        </authorList>
    </citation>
    <scope>NUCLEOTIDE SEQUENCE</scope>
    <source>
        <strain evidence="1">H3</strain>
        <tissue evidence="1">Leaf</tissue>
    </source>
</reference>
<name>A0A9D4ZPJ0_ADICA</name>
<protein>
    <submittedName>
        <fullName evidence="1">Uncharacterized protein</fullName>
    </submittedName>
</protein>
<dbReference type="Proteomes" id="UP000886520">
    <property type="component" value="Chromosome 4"/>
</dbReference>
<sequence length="122" mass="13794">MKDQVTRAVERRAWTVQGKAGLCGIPAFAIFADKETDGDVQEVVGTDLRPVYAGYESSKGVTENHVDLDQAPRCRTFNWERLTTLGHRPGLLHLLHPRFLLPRYLSLLQREPPPLTFTISHT</sequence>
<proteinExistence type="predicted"/>
<dbReference type="EMBL" id="JABFUD020000004">
    <property type="protein sequence ID" value="KAI5081217.1"/>
    <property type="molecule type" value="Genomic_DNA"/>
</dbReference>
<keyword evidence="2" id="KW-1185">Reference proteome</keyword>
<evidence type="ECO:0000313" key="2">
    <source>
        <dbReference type="Proteomes" id="UP000886520"/>
    </source>
</evidence>
<comment type="caution">
    <text evidence="1">The sequence shown here is derived from an EMBL/GenBank/DDBJ whole genome shotgun (WGS) entry which is preliminary data.</text>
</comment>
<accession>A0A9D4ZPJ0</accession>
<organism evidence="1 2">
    <name type="scientific">Adiantum capillus-veneris</name>
    <name type="common">Maidenhair fern</name>
    <dbReference type="NCBI Taxonomy" id="13818"/>
    <lineage>
        <taxon>Eukaryota</taxon>
        <taxon>Viridiplantae</taxon>
        <taxon>Streptophyta</taxon>
        <taxon>Embryophyta</taxon>
        <taxon>Tracheophyta</taxon>
        <taxon>Polypodiopsida</taxon>
        <taxon>Polypodiidae</taxon>
        <taxon>Polypodiales</taxon>
        <taxon>Pteridineae</taxon>
        <taxon>Pteridaceae</taxon>
        <taxon>Vittarioideae</taxon>
        <taxon>Adiantum</taxon>
    </lineage>
</organism>